<dbReference type="SUPFAM" id="SSF47226">
    <property type="entry name" value="Histidine-containing phosphotransfer domain, HPT domain"/>
    <property type="match status" value="1"/>
</dbReference>
<dbReference type="InterPro" id="IPR008207">
    <property type="entry name" value="Sig_transdc_His_kin_Hpt_dom"/>
</dbReference>
<evidence type="ECO:0000313" key="16">
    <source>
        <dbReference type="EMBL" id="WGZ90306.1"/>
    </source>
</evidence>
<dbReference type="InterPro" id="IPR002545">
    <property type="entry name" value="CheW-lke_dom"/>
</dbReference>
<name>A0AA95H3Q7_9GAMM</name>
<dbReference type="Gene3D" id="3.30.565.10">
    <property type="entry name" value="Histidine kinase-like ATPase, C-terminal domain"/>
    <property type="match status" value="1"/>
</dbReference>
<dbReference type="PROSITE" id="PS50851">
    <property type="entry name" value="CHEW"/>
    <property type="match status" value="1"/>
</dbReference>
<feature type="domain" description="Histidine kinase" evidence="12">
    <location>
        <begin position="449"/>
        <end position="660"/>
    </location>
</feature>
<keyword evidence="11" id="KW-0175">Coiled coil</keyword>
<dbReference type="FunFam" id="3.30.565.10:FF:000016">
    <property type="entry name" value="Chemotaxis protein CheA, putative"/>
    <property type="match status" value="1"/>
</dbReference>
<evidence type="ECO:0000256" key="3">
    <source>
        <dbReference type="ARBA" id="ARBA00021495"/>
    </source>
</evidence>
<evidence type="ECO:0000256" key="6">
    <source>
        <dbReference type="ARBA" id="ARBA00022777"/>
    </source>
</evidence>
<dbReference type="InterPro" id="IPR004358">
    <property type="entry name" value="Sig_transdc_His_kin-like_C"/>
</dbReference>
<accession>A0AA95H3Q7</accession>
<dbReference type="InterPro" id="IPR005467">
    <property type="entry name" value="His_kinase_dom"/>
</dbReference>
<dbReference type="SMART" id="SM00448">
    <property type="entry name" value="REC"/>
    <property type="match status" value="1"/>
</dbReference>
<evidence type="ECO:0000256" key="7">
    <source>
        <dbReference type="ARBA" id="ARBA00023012"/>
    </source>
</evidence>
<dbReference type="SMART" id="SM00260">
    <property type="entry name" value="CheW"/>
    <property type="match status" value="1"/>
</dbReference>
<dbReference type="EC" id="2.7.13.3" evidence="2"/>
<dbReference type="CDD" id="cd00088">
    <property type="entry name" value="HPT"/>
    <property type="match status" value="1"/>
</dbReference>
<dbReference type="PROSITE" id="PS50894">
    <property type="entry name" value="HPT"/>
    <property type="match status" value="1"/>
</dbReference>
<evidence type="ECO:0000256" key="10">
    <source>
        <dbReference type="PROSITE-ProRule" id="PRU00169"/>
    </source>
</evidence>
<dbReference type="SUPFAM" id="SSF50341">
    <property type="entry name" value="CheW-like"/>
    <property type="match status" value="1"/>
</dbReference>
<proteinExistence type="predicted"/>
<dbReference type="InterPro" id="IPR003594">
    <property type="entry name" value="HATPase_dom"/>
</dbReference>
<dbReference type="Pfam" id="PF02518">
    <property type="entry name" value="HATPase_c"/>
    <property type="match status" value="1"/>
</dbReference>
<protein>
    <recommendedName>
        <fullName evidence="3">Chemotaxis protein CheA</fullName>
        <ecNumber evidence="2">2.7.13.3</ecNumber>
    </recommendedName>
</protein>
<dbReference type="KEGG" id="tdu:QJT80_12525"/>
<evidence type="ECO:0000256" key="9">
    <source>
        <dbReference type="PROSITE-ProRule" id="PRU00110"/>
    </source>
</evidence>
<keyword evidence="6" id="KW-0418">Kinase</keyword>
<dbReference type="GO" id="GO:0000155">
    <property type="term" value="F:phosphorelay sensor kinase activity"/>
    <property type="evidence" value="ECO:0007669"/>
    <property type="project" value="UniProtKB-ARBA"/>
</dbReference>
<dbReference type="SUPFAM" id="SSF55874">
    <property type="entry name" value="ATPase domain of HSP90 chaperone/DNA topoisomerase II/histidine kinase"/>
    <property type="match status" value="1"/>
</dbReference>
<dbReference type="EMBL" id="CP124755">
    <property type="protein sequence ID" value="WGZ90306.1"/>
    <property type="molecule type" value="Genomic_DNA"/>
</dbReference>
<dbReference type="Pfam" id="PF01584">
    <property type="entry name" value="CheW"/>
    <property type="match status" value="1"/>
</dbReference>
<dbReference type="InterPro" id="IPR001789">
    <property type="entry name" value="Sig_transdc_resp-reg_receiver"/>
</dbReference>
<evidence type="ECO:0000259" key="14">
    <source>
        <dbReference type="PROSITE" id="PS50851"/>
    </source>
</evidence>
<evidence type="ECO:0000256" key="8">
    <source>
        <dbReference type="ARBA" id="ARBA00035100"/>
    </source>
</evidence>
<keyword evidence="5" id="KW-0808">Transferase</keyword>
<dbReference type="Gene3D" id="2.30.30.40">
    <property type="entry name" value="SH3 Domains"/>
    <property type="match status" value="1"/>
</dbReference>
<feature type="modified residue" description="4-aspartylphosphate" evidence="10">
    <location>
        <position position="867"/>
    </location>
</feature>
<feature type="domain" description="CheW-like" evidence="14">
    <location>
        <begin position="662"/>
        <end position="797"/>
    </location>
</feature>
<evidence type="ECO:0000256" key="5">
    <source>
        <dbReference type="ARBA" id="ARBA00022679"/>
    </source>
</evidence>
<reference evidence="16" key="1">
    <citation type="journal article" date="2023" name="Int. J. Mol. Sci.">
        <title>Metagenomics Revealed a New Genus 'Candidatus Thiocaldithrix dubininis' gen. nov., sp. nov. and a New Species 'Candidatus Thiothrix putei' sp. nov. in the Family Thiotrichaceae, Some Members of Which Have Traits of Both Na+- and H+-Motive Energetics.</title>
        <authorList>
            <person name="Ravin N.V."/>
            <person name="Muntyan M.S."/>
            <person name="Smolyakov D.D."/>
            <person name="Rudenko T.S."/>
            <person name="Beletsky A.V."/>
            <person name="Mardanov A.V."/>
            <person name="Grabovich M.Y."/>
        </authorList>
    </citation>
    <scope>NUCLEOTIDE SEQUENCE</scope>
    <source>
        <strain evidence="16">GKL-01</strain>
    </source>
</reference>
<feature type="modified residue" description="Phosphohistidine" evidence="9">
    <location>
        <position position="209"/>
    </location>
</feature>
<keyword evidence="7" id="KW-0902">Two-component regulatory system</keyword>
<dbReference type="Pfam" id="PF00072">
    <property type="entry name" value="Response_reg"/>
    <property type="match status" value="1"/>
</dbReference>
<feature type="domain" description="Response regulatory" evidence="13">
    <location>
        <begin position="818"/>
        <end position="934"/>
    </location>
</feature>
<evidence type="ECO:0000256" key="1">
    <source>
        <dbReference type="ARBA" id="ARBA00000085"/>
    </source>
</evidence>
<dbReference type="InterPro" id="IPR036890">
    <property type="entry name" value="HATPase_C_sf"/>
</dbReference>
<comment type="catalytic activity">
    <reaction evidence="1">
        <text>ATP + protein L-histidine = ADP + protein N-phospho-L-histidine.</text>
        <dbReference type="EC" id="2.7.13.3"/>
    </reaction>
</comment>
<dbReference type="InterPro" id="IPR036641">
    <property type="entry name" value="HPT_dom_sf"/>
</dbReference>
<dbReference type="GO" id="GO:0006935">
    <property type="term" value="P:chemotaxis"/>
    <property type="evidence" value="ECO:0007669"/>
    <property type="project" value="InterPro"/>
</dbReference>
<evidence type="ECO:0000259" key="12">
    <source>
        <dbReference type="PROSITE" id="PS50109"/>
    </source>
</evidence>
<evidence type="ECO:0000256" key="11">
    <source>
        <dbReference type="SAM" id="Coils"/>
    </source>
</evidence>
<dbReference type="InterPro" id="IPR011006">
    <property type="entry name" value="CheY-like_superfamily"/>
</dbReference>
<dbReference type="SMART" id="SM00387">
    <property type="entry name" value="HATPase_c"/>
    <property type="match status" value="1"/>
</dbReference>
<organism evidence="16">
    <name type="scientific">Candidatus Thiocaldithrix dubininis</name>
    <dbReference type="NCBI Taxonomy" id="3080823"/>
    <lineage>
        <taxon>Bacteria</taxon>
        <taxon>Pseudomonadati</taxon>
        <taxon>Pseudomonadota</taxon>
        <taxon>Gammaproteobacteria</taxon>
        <taxon>Thiotrichales</taxon>
        <taxon>Thiotrichaceae</taxon>
        <taxon>Candidatus Thiocaldithrix</taxon>
    </lineage>
</organism>
<dbReference type="PANTHER" id="PTHR43395">
    <property type="entry name" value="SENSOR HISTIDINE KINASE CHEA"/>
    <property type="match status" value="1"/>
</dbReference>
<dbReference type="PANTHER" id="PTHR43395:SF1">
    <property type="entry name" value="CHEMOTAXIS PROTEIN CHEA"/>
    <property type="match status" value="1"/>
</dbReference>
<dbReference type="PROSITE" id="PS50110">
    <property type="entry name" value="RESPONSE_REGULATORY"/>
    <property type="match status" value="1"/>
</dbReference>
<sequence>MEQQLAFADELEDVALQLATLSGMAADDPATTSAKILTEYQRLNDAATLLELASAQAVIAWLQQQISNFNSSLPEANIELLQIGLLFNWLELTAVALREPDDNSHLVSITAELMSPDWPEPMPTELLEQFLLGLHQTKHPAFNQQTDLAEDNTADAQRLRWDEDVHPELLQAYLAETPTQIAEVANLIRQIAQNNATSGQKRQAARLAHTIKGASGVVGVRPLASFTHSLEDLLELPIAPYLSEGLDETLQASADCLESLFEHLQAQKDLPAEYVILHSDLTEWTNHITEHAAEQTTPELAEPDSISNASAFIAPLEFDEDSPVLEEATASNSSAATHLTVPSKTIQDLLNLTGELITANSQIAEYVERTFQTANQLQQHDNRVRQMLDELQEAIDQQTNQVDGKTNPASNPEFDQLELDHYNSLHSSSGLLTEALADSRDFTRNMQMQLRKLSDQLYQQQRLQRQLSDLVLNTRVVPIQSIVPRLERTVRETCRQTGKQAHLEIHGADLHIDTDILKALTDALLHMLRNSIDHGIESSKTRAALGKPTKGLIQLEFAQRGDRIHISLQDDGQGIDTEKVKQRALERNLIRSDQSLTPEATLELILQPGFTTRDKVSEVSGRGVGMDVVKAAVDDLQGLINLQSTLGQGTQFHIQIPPTLIATNALLVLAGENLVAIPSNQVKQIYFAPPSDYLMQDGHWHINYHGTPLEVIALAQLLGWSTPIPDLKQAHSFLIIETEVQTHALYINQVQNPREIVVKSLSQWFNLSQGISGACILANGTIAPVLDMPRLMRNKELGQLQVDNRQIFQAKPTAEKTTLLVVDDSLSNRKALSLMIEQMGYQAITAIDGMDALKQLHEHNISLILTDLEMPRMNGLELTQAVRIWPEMRHIPIIMITSRSTQKHKNMADTAGIDEYLTKPVDRLTLENHVAKWLSAELAA</sequence>
<feature type="domain" description="HPt" evidence="15">
    <location>
        <begin position="162"/>
        <end position="267"/>
    </location>
</feature>
<gene>
    <name evidence="16" type="ORF">QJT80_12525</name>
</gene>
<dbReference type="SMART" id="SM00073">
    <property type="entry name" value="HPT"/>
    <property type="match status" value="1"/>
</dbReference>
<keyword evidence="4 10" id="KW-0597">Phosphoprotein</keyword>
<evidence type="ECO:0000259" key="13">
    <source>
        <dbReference type="PROSITE" id="PS50110"/>
    </source>
</evidence>
<dbReference type="Proteomes" id="UP001300672">
    <property type="component" value="Chromosome"/>
</dbReference>
<dbReference type="CDD" id="cd17546">
    <property type="entry name" value="REC_hyHK_CKI1_RcsC-like"/>
    <property type="match status" value="1"/>
</dbReference>
<dbReference type="SUPFAM" id="SSF52172">
    <property type="entry name" value="CheY-like"/>
    <property type="match status" value="1"/>
</dbReference>
<evidence type="ECO:0000259" key="15">
    <source>
        <dbReference type="PROSITE" id="PS50894"/>
    </source>
</evidence>
<comment type="function">
    <text evidence="8">Involved in the transmission of sensory signals from the chemoreceptors to the flagellar motors. CheA is autophosphorylated; it can transfer its phosphate group to either CheB or CheY.</text>
</comment>
<dbReference type="Gene3D" id="3.40.50.2300">
    <property type="match status" value="1"/>
</dbReference>
<reference evidence="16" key="2">
    <citation type="submission" date="2023-04" db="EMBL/GenBank/DDBJ databases">
        <authorList>
            <person name="Beletskiy A.V."/>
            <person name="Mardanov A.V."/>
            <person name="Ravin N.V."/>
        </authorList>
    </citation>
    <scope>NUCLEOTIDE SEQUENCE</scope>
    <source>
        <strain evidence="16">GKL-01</strain>
    </source>
</reference>
<dbReference type="Pfam" id="PF01627">
    <property type="entry name" value="Hpt"/>
    <property type="match status" value="1"/>
</dbReference>
<dbReference type="AlphaFoldDB" id="A0AA95H3Q7"/>
<evidence type="ECO:0000256" key="2">
    <source>
        <dbReference type="ARBA" id="ARBA00012438"/>
    </source>
</evidence>
<dbReference type="PRINTS" id="PR00344">
    <property type="entry name" value="BCTRLSENSOR"/>
</dbReference>
<dbReference type="Gene3D" id="1.20.120.160">
    <property type="entry name" value="HPT domain"/>
    <property type="match status" value="1"/>
</dbReference>
<dbReference type="InterPro" id="IPR036061">
    <property type="entry name" value="CheW-like_dom_sf"/>
</dbReference>
<evidence type="ECO:0000256" key="4">
    <source>
        <dbReference type="ARBA" id="ARBA00022553"/>
    </source>
</evidence>
<dbReference type="InterPro" id="IPR051315">
    <property type="entry name" value="Bact_Chemotaxis_CheA"/>
</dbReference>
<dbReference type="PROSITE" id="PS50109">
    <property type="entry name" value="HIS_KIN"/>
    <property type="match status" value="1"/>
</dbReference>
<feature type="coiled-coil region" evidence="11">
    <location>
        <begin position="374"/>
        <end position="401"/>
    </location>
</feature>